<dbReference type="OrthoDB" id="76293at2759"/>
<keyword evidence="3" id="KW-0325">Glycoprotein</keyword>
<dbReference type="STRING" id="29655.A0A0K9Q1R4"/>
<evidence type="ECO:0000313" key="6">
    <source>
        <dbReference type="EMBL" id="KMZ75183.1"/>
    </source>
</evidence>
<dbReference type="SUPFAM" id="SSF53187">
    <property type="entry name" value="Zn-dependent exopeptidases"/>
    <property type="match status" value="1"/>
</dbReference>
<evidence type="ECO:0000256" key="3">
    <source>
        <dbReference type="ARBA" id="ARBA00023180"/>
    </source>
</evidence>
<sequence>MKRRASKSASSSGISDSVNQSSSQKEGRAAPWIALFVLFLYSFWAVHQFQYENLPMPQSIAQAGKRGFSEESAMEHVKALTGFGPRIVGSDALDLALQYVLETSEEIKKTAHWEVDVDVDLFHPKSSANILNNGLFKGKTHLYSDINHVVLRILPKYLPEASENAILVSSHIDTVFST</sequence>
<protein>
    <recommendedName>
        <fullName evidence="8">Endoplasmic reticulum metallopeptidase 1</fullName>
    </recommendedName>
</protein>
<evidence type="ECO:0000256" key="4">
    <source>
        <dbReference type="SAM" id="MobiDB-lite"/>
    </source>
</evidence>
<dbReference type="EMBL" id="LFYR01000192">
    <property type="protein sequence ID" value="KMZ75183.1"/>
    <property type="molecule type" value="Genomic_DNA"/>
</dbReference>
<comment type="subcellular location">
    <subcellularLocation>
        <location evidence="1">Membrane</location>
    </subcellularLocation>
</comment>
<dbReference type="Gene3D" id="3.40.630.10">
    <property type="entry name" value="Zn peptidases"/>
    <property type="match status" value="1"/>
</dbReference>
<proteinExistence type="predicted"/>
<feature type="transmembrane region" description="Helical" evidence="5">
    <location>
        <begin position="29"/>
        <end position="46"/>
    </location>
</feature>
<accession>A0A0K9Q1R4</accession>
<dbReference type="Proteomes" id="UP000036987">
    <property type="component" value="Unassembled WGS sequence"/>
</dbReference>
<name>A0A0K9Q1R4_ZOSMR</name>
<dbReference type="InterPro" id="IPR045175">
    <property type="entry name" value="M28_fam"/>
</dbReference>
<dbReference type="GO" id="GO:0016020">
    <property type="term" value="C:membrane"/>
    <property type="evidence" value="ECO:0007669"/>
    <property type="project" value="UniProtKB-SubCell"/>
</dbReference>
<evidence type="ECO:0000256" key="1">
    <source>
        <dbReference type="ARBA" id="ARBA00004370"/>
    </source>
</evidence>
<feature type="region of interest" description="Disordered" evidence="4">
    <location>
        <begin position="1"/>
        <end position="22"/>
    </location>
</feature>
<keyword evidence="2 5" id="KW-1133">Transmembrane helix</keyword>
<comment type="caution">
    <text evidence="6">The sequence shown here is derived from an EMBL/GenBank/DDBJ whole genome shotgun (WGS) entry which is preliminary data.</text>
</comment>
<dbReference type="AlphaFoldDB" id="A0A0K9Q1R4"/>
<gene>
    <name evidence="6" type="ORF">ZOSMA_117G00010</name>
</gene>
<reference evidence="7" key="1">
    <citation type="journal article" date="2016" name="Nature">
        <title>The genome of the seagrass Zostera marina reveals angiosperm adaptation to the sea.</title>
        <authorList>
            <person name="Olsen J.L."/>
            <person name="Rouze P."/>
            <person name="Verhelst B."/>
            <person name="Lin Y.-C."/>
            <person name="Bayer T."/>
            <person name="Collen J."/>
            <person name="Dattolo E."/>
            <person name="De Paoli E."/>
            <person name="Dittami S."/>
            <person name="Maumus F."/>
            <person name="Michel G."/>
            <person name="Kersting A."/>
            <person name="Lauritano C."/>
            <person name="Lohaus R."/>
            <person name="Toepel M."/>
            <person name="Tonon T."/>
            <person name="Vanneste K."/>
            <person name="Amirebrahimi M."/>
            <person name="Brakel J."/>
            <person name="Bostroem C."/>
            <person name="Chovatia M."/>
            <person name="Grimwood J."/>
            <person name="Jenkins J.W."/>
            <person name="Jueterbock A."/>
            <person name="Mraz A."/>
            <person name="Stam W.T."/>
            <person name="Tice H."/>
            <person name="Bornberg-Bauer E."/>
            <person name="Green P.J."/>
            <person name="Pearson G.A."/>
            <person name="Procaccini G."/>
            <person name="Duarte C.M."/>
            <person name="Schmutz J."/>
            <person name="Reusch T.B.H."/>
            <person name="Van de Peer Y."/>
        </authorList>
    </citation>
    <scope>NUCLEOTIDE SEQUENCE [LARGE SCALE GENOMIC DNA]</scope>
    <source>
        <strain evidence="7">cv. Finnish</strain>
    </source>
</reference>
<keyword evidence="5" id="KW-0812">Transmembrane</keyword>
<evidence type="ECO:0000256" key="5">
    <source>
        <dbReference type="SAM" id="Phobius"/>
    </source>
</evidence>
<evidence type="ECO:0008006" key="8">
    <source>
        <dbReference type="Google" id="ProtNLM"/>
    </source>
</evidence>
<evidence type="ECO:0000313" key="7">
    <source>
        <dbReference type="Proteomes" id="UP000036987"/>
    </source>
</evidence>
<keyword evidence="5" id="KW-0472">Membrane</keyword>
<dbReference type="GO" id="GO:0006508">
    <property type="term" value="P:proteolysis"/>
    <property type="evidence" value="ECO:0007669"/>
    <property type="project" value="InterPro"/>
</dbReference>
<evidence type="ECO:0000256" key="2">
    <source>
        <dbReference type="ARBA" id="ARBA00022989"/>
    </source>
</evidence>
<feature type="compositionally biased region" description="Polar residues" evidence="4">
    <location>
        <begin position="13"/>
        <end position="22"/>
    </location>
</feature>
<keyword evidence="7" id="KW-1185">Reference proteome</keyword>
<dbReference type="GO" id="GO:0008235">
    <property type="term" value="F:metalloexopeptidase activity"/>
    <property type="evidence" value="ECO:0007669"/>
    <property type="project" value="InterPro"/>
</dbReference>
<organism evidence="6 7">
    <name type="scientific">Zostera marina</name>
    <name type="common">Eelgrass</name>
    <dbReference type="NCBI Taxonomy" id="29655"/>
    <lineage>
        <taxon>Eukaryota</taxon>
        <taxon>Viridiplantae</taxon>
        <taxon>Streptophyta</taxon>
        <taxon>Embryophyta</taxon>
        <taxon>Tracheophyta</taxon>
        <taxon>Spermatophyta</taxon>
        <taxon>Magnoliopsida</taxon>
        <taxon>Liliopsida</taxon>
        <taxon>Zosteraceae</taxon>
        <taxon>Zostera</taxon>
    </lineage>
</organism>
<dbReference type="OMA" id="WRRTSGY"/>
<dbReference type="PANTHER" id="PTHR12147:SF58">
    <property type="entry name" value="VACUOLAR MEMBRANE PROTEASE"/>
    <property type="match status" value="1"/>
</dbReference>
<dbReference type="PANTHER" id="PTHR12147">
    <property type="entry name" value="METALLOPEPTIDASE M28 FAMILY MEMBER"/>
    <property type="match status" value="1"/>
</dbReference>